<comment type="caution">
    <text evidence="3">The sequence shown here is derived from an EMBL/GenBank/DDBJ whole genome shotgun (WGS) entry which is preliminary data.</text>
</comment>
<dbReference type="AlphaFoldDB" id="A0A086ZXL9"/>
<keyword evidence="4" id="KW-1185">Reference proteome</keyword>
<proteinExistence type="predicted"/>
<feature type="region of interest" description="Disordered" evidence="1">
    <location>
        <begin position="109"/>
        <end position="229"/>
    </location>
</feature>
<sequence>MRHGAHKAAKENPCMQVARLLFSPTKGSHSTRVVRAVQFAANDGAILGIDQALADKLNEIAPQTRRAMREAARAAERRSNIIVSTSLAALVGTAATSLALAHPESPVSLAADPATTTTQLKRVTTTSTVSRSNDRTPLSEVADNATAASSSSSAESSAESGTTTSADGESQQTSNDGDWQLADDGSSLDVSSMSRSTASNPQVASRMDSDYDLLPSGFNPNHATGENGGNAYPWGQCTWYAFERRVELGLPVGSYFGNGADWADSASTFGYWVDSTARHQGDVVVFQPGQMGADAYYGHVAIVEKIHKDGSIEVSESNVKGLGVISHRTISASDAAQLQYIHY</sequence>
<dbReference type="OrthoDB" id="3240061at2"/>
<dbReference type="PROSITE" id="PS50911">
    <property type="entry name" value="CHAP"/>
    <property type="match status" value="1"/>
</dbReference>
<dbReference type="GO" id="GO:0008745">
    <property type="term" value="F:N-acetylmuramoyl-L-alanine amidase activity"/>
    <property type="evidence" value="ECO:0007669"/>
    <property type="project" value="UniProtKB-EC"/>
</dbReference>
<dbReference type="EC" id="3.5.1.28" evidence="3"/>
<dbReference type="Pfam" id="PF05257">
    <property type="entry name" value="CHAP"/>
    <property type="match status" value="1"/>
</dbReference>
<feature type="compositionally biased region" description="Polar residues" evidence="1">
    <location>
        <begin position="167"/>
        <end position="177"/>
    </location>
</feature>
<protein>
    <submittedName>
        <fullName evidence="3">Amidase</fullName>
        <ecNumber evidence="3">3.5.1.28</ecNumber>
    </submittedName>
</protein>
<evidence type="ECO:0000256" key="1">
    <source>
        <dbReference type="SAM" id="MobiDB-lite"/>
    </source>
</evidence>
<dbReference type="SUPFAM" id="SSF54001">
    <property type="entry name" value="Cysteine proteinases"/>
    <property type="match status" value="1"/>
</dbReference>
<dbReference type="InterPro" id="IPR007921">
    <property type="entry name" value="CHAP_dom"/>
</dbReference>
<dbReference type="InterPro" id="IPR038765">
    <property type="entry name" value="Papain-like_cys_pep_sf"/>
</dbReference>
<feature type="compositionally biased region" description="Low complexity" evidence="1">
    <location>
        <begin position="145"/>
        <end position="166"/>
    </location>
</feature>
<gene>
    <name evidence="3" type="ORF">BBIA_0834</name>
</gene>
<dbReference type="RefSeq" id="WP_033495345.1">
    <property type="nucleotide sequence ID" value="NZ_JDUU01000025.1"/>
</dbReference>
<dbReference type="Gene3D" id="3.90.1720.10">
    <property type="entry name" value="endopeptidase domain like (from Nostoc punctiforme)"/>
    <property type="match status" value="1"/>
</dbReference>
<dbReference type="Proteomes" id="UP000029108">
    <property type="component" value="Unassembled WGS sequence"/>
</dbReference>
<evidence type="ECO:0000259" key="2">
    <source>
        <dbReference type="PROSITE" id="PS50911"/>
    </source>
</evidence>
<keyword evidence="3" id="KW-0378">Hydrolase</keyword>
<reference evidence="3 4" key="1">
    <citation type="submission" date="2014-03" db="EMBL/GenBank/DDBJ databases">
        <title>Genomics of Bifidobacteria.</title>
        <authorList>
            <person name="Ventura M."/>
            <person name="Milani C."/>
            <person name="Lugli G.A."/>
        </authorList>
    </citation>
    <scope>NUCLEOTIDE SEQUENCE [LARGE SCALE GENOMIC DNA]</scope>
    <source>
        <strain evidence="3 4">DSM 23969</strain>
    </source>
</reference>
<evidence type="ECO:0000313" key="3">
    <source>
        <dbReference type="EMBL" id="KFI51269.1"/>
    </source>
</evidence>
<accession>A0A086ZXL9</accession>
<feature type="compositionally biased region" description="Low complexity" evidence="1">
    <location>
        <begin position="115"/>
        <end position="131"/>
    </location>
</feature>
<dbReference type="STRING" id="1437608.GCA_000771645_01307"/>
<name>A0A086ZXL9_9BIFI</name>
<feature type="compositionally biased region" description="Polar residues" evidence="1">
    <location>
        <begin position="188"/>
        <end position="203"/>
    </location>
</feature>
<feature type="domain" description="Peptidase C51" evidence="2">
    <location>
        <begin position="212"/>
        <end position="342"/>
    </location>
</feature>
<dbReference type="EMBL" id="JGYN01000010">
    <property type="protein sequence ID" value="KFI51269.1"/>
    <property type="molecule type" value="Genomic_DNA"/>
</dbReference>
<evidence type="ECO:0000313" key="4">
    <source>
        <dbReference type="Proteomes" id="UP000029108"/>
    </source>
</evidence>
<organism evidence="3 4">
    <name type="scientific">Bifidobacterium biavatii DSM 23969</name>
    <dbReference type="NCBI Taxonomy" id="1437608"/>
    <lineage>
        <taxon>Bacteria</taxon>
        <taxon>Bacillati</taxon>
        <taxon>Actinomycetota</taxon>
        <taxon>Actinomycetes</taxon>
        <taxon>Bifidobacteriales</taxon>
        <taxon>Bifidobacteriaceae</taxon>
        <taxon>Bifidobacterium</taxon>
    </lineage>
</organism>
<dbReference type="eggNOG" id="COG3942">
    <property type="taxonomic scope" value="Bacteria"/>
</dbReference>